<dbReference type="Pfam" id="PF07839">
    <property type="entry name" value="CaM_binding"/>
    <property type="match status" value="1"/>
</dbReference>
<accession>A0AAV0EVA0</accession>
<feature type="compositionally biased region" description="Basic residues" evidence="1">
    <location>
        <begin position="46"/>
        <end position="55"/>
    </location>
</feature>
<feature type="compositionally biased region" description="Basic and acidic residues" evidence="1">
    <location>
        <begin position="505"/>
        <end position="516"/>
    </location>
</feature>
<feature type="compositionally biased region" description="Basic and acidic residues" evidence="1">
    <location>
        <begin position="31"/>
        <end position="45"/>
    </location>
</feature>
<feature type="region of interest" description="Disordered" evidence="1">
    <location>
        <begin position="224"/>
        <end position="250"/>
    </location>
</feature>
<dbReference type="GO" id="GO:0005516">
    <property type="term" value="F:calmodulin binding"/>
    <property type="evidence" value="ECO:0007669"/>
    <property type="project" value="InterPro"/>
</dbReference>
<sequence>MVQRKVLGQLGFQADHHIVKVPNLEASYLQKHQDGKNSRGTDLKKKMMKKKSGKIKHPEFENSRARPRKPPNSPNKASSPSNSTPNYMKSTSSSDARKEKSVVSSRTSQSVSSSNSKTLSITTSASSSSSTSLKHVKKSPSFKPARVCSSKKCSQRATCSSTLKDSKFPCYLELNPGGITSAMKVCPYTYCSLNGHHHLQFPPLKSFLSARRRSLKTQRSLKIGCLSPSPARPTGLSLDGDGPDQKQETEESLDFTIEIYCKEREETEQNHAPTSSLHEEVQENKDPFPVRDYSGAEESDMDWEGIVGSLNHNEEPDCEEHCSDMKSSEVVLDESSSDEIVAENMVQESFDDTGSIKSGACLSDEETDSPISCPGPVFNICDHQPDTHSGNDDDDENETTQKHHHISDKLTEEEEIHSVFHEKSIILQEDDEIPVQEYHQESTDLDENNTMPNMCGDIATMDGVFGEKNPTHSVNKNNGDIYLEKPGSESEEASQGGLIETSEDGSLKPQEKGCDQETYSVEKELSSNVETQKIAKVTENQNADIEVLPSLRKTSRHHNRLIQEEEEMRDFNPRGPNFLPLKPDPEAERVDLKHQMIEERKNAEEWMIDYALQQAVSKLAPARRKKVAFLVEAFETVSPIPKCEPHLRRGTKLFPPRRYIQACN</sequence>
<feature type="region of interest" description="Disordered" evidence="1">
    <location>
        <begin position="266"/>
        <end position="289"/>
    </location>
</feature>
<dbReference type="AlphaFoldDB" id="A0AAV0EVA0"/>
<dbReference type="InterPro" id="IPR044681">
    <property type="entry name" value="PICBP-like"/>
</dbReference>
<evidence type="ECO:0000313" key="3">
    <source>
        <dbReference type="EMBL" id="CAH9127126.1"/>
    </source>
</evidence>
<organism evidence="3 4">
    <name type="scientific">Cuscuta epithymum</name>
    <dbReference type="NCBI Taxonomy" id="186058"/>
    <lineage>
        <taxon>Eukaryota</taxon>
        <taxon>Viridiplantae</taxon>
        <taxon>Streptophyta</taxon>
        <taxon>Embryophyta</taxon>
        <taxon>Tracheophyta</taxon>
        <taxon>Spermatophyta</taxon>
        <taxon>Magnoliopsida</taxon>
        <taxon>eudicotyledons</taxon>
        <taxon>Gunneridae</taxon>
        <taxon>Pentapetalae</taxon>
        <taxon>asterids</taxon>
        <taxon>lamiids</taxon>
        <taxon>Solanales</taxon>
        <taxon>Convolvulaceae</taxon>
        <taxon>Cuscuteae</taxon>
        <taxon>Cuscuta</taxon>
        <taxon>Cuscuta subgen. Cuscuta</taxon>
    </lineage>
</organism>
<proteinExistence type="predicted"/>
<evidence type="ECO:0000313" key="4">
    <source>
        <dbReference type="Proteomes" id="UP001152523"/>
    </source>
</evidence>
<feature type="compositionally biased region" description="Low complexity" evidence="1">
    <location>
        <begin position="74"/>
        <end position="86"/>
    </location>
</feature>
<feature type="region of interest" description="Disordered" evidence="1">
    <location>
        <begin position="29"/>
        <end position="139"/>
    </location>
</feature>
<evidence type="ECO:0000256" key="1">
    <source>
        <dbReference type="SAM" id="MobiDB-lite"/>
    </source>
</evidence>
<keyword evidence="4" id="KW-1185">Reference proteome</keyword>
<feature type="compositionally biased region" description="Low complexity" evidence="1">
    <location>
        <begin position="102"/>
        <end position="133"/>
    </location>
</feature>
<gene>
    <name evidence="3" type="ORF">CEPIT_LOCUS28068</name>
</gene>
<comment type="caution">
    <text evidence="3">The sequence shown here is derived from an EMBL/GenBank/DDBJ whole genome shotgun (WGS) entry which is preliminary data.</text>
</comment>
<dbReference type="PANTHER" id="PTHR33923">
    <property type="entry name" value="CALMODULIN-BINDING PROTEIN-RELATED"/>
    <property type="match status" value="1"/>
</dbReference>
<feature type="domain" description="Calmodulin-binding" evidence="2">
    <location>
        <begin position="523"/>
        <end position="639"/>
    </location>
</feature>
<feature type="region of interest" description="Disordered" evidence="1">
    <location>
        <begin position="556"/>
        <end position="578"/>
    </location>
</feature>
<dbReference type="SMART" id="SM01054">
    <property type="entry name" value="CaM_binding"/>
    <property type="match status" value="1"/>
</dbReference>
<reference evidence="3" key="1">
    <citation type="submission" date="2022-07" db="EMBL/GenBank/DDBJ databases">
        <authorList>
            <person name="Macas J."/>
            <person name="Novak P."/>
            <person name="Neumann P."/>
        </authorList>
    </citation>
    <scope>NUCLEOTIDE SEQUENCE</scope>
</reference>
<dbReference type="InterPro" id="IPR012417">
    <property type="entry name" value="CaM-bd_dom_pln"/>
</dbReference>
<dbReference type="PANTHER" id="PTHR33923:SF2">
    <property type="entry name" value="CALMODULIN-BINDING PROTEIN-RELATED"/>
    <property type="match status" value="1"/>
</dbReference>
<feature type="region of interest" description="Disordered" evidence="1">
    <location>
        <begin position="469"/>
        <end position="516"/>
    </location>
</feature>
<evidence type="ECO:0000259" key="2">
    <source>
        <dbReference type="SMART" id="SM01054"/>
    </source>
</evidence>
<name>A0AAV0EVA0_9ASTE</name>
<feature type="region of interest" description="Disordered" evidence="1">
    <location>
        <begin position="382"/>
        <end position="409"/>
    </location>
</feature>
<protein>
    <recommendedName>
        <fullName evidence="2">Calmodulin-binding domain-containing protein</fullName>
    </recommendedName>
</protein>
<dbReference type="Proteomes" id="UP001152523">
    <property type="component" value="Unassembled WGS sequence"/>
</dbReference>
<dbReference type="EMBL" id="CAMAPF010000945">
    <property type="protein sequence ID" value="CAH9127126.1"/>
    <property type="molecule type" value="Genomic_DNA"/>
</dbReference>
<feature type="compositionally biased region" description="Basic and acidic residues" evidence="1">
    <location>
        <begin position="277"/>
        <end position="289"/>
    </location>
</feature>